<proteinExistence type="predicted"/>
<sequence>MQIYLDSNVYLSIANRELGYEYTLAKIKSLFESGYIFPHAPPHAEELSARFISNRDVSATFRSYNLIKKFNGGMGYVPGYCNETETRETIRLFSGPPELAGALRIHMSNLELILSGEITEEQFSTRLVREDLGACMERVDQYLNLTEVAKRNEMFHFGRRDAKSLSLNFEEIRQPTEGVETFLETQKNITLAHAAYLGYHQRKFLKISSSSSF</sequence>
<organism evidence="1 2">
    <name type="scientific">Pseudomonas gingeri</name>
    <dbReference type="NCBI Taxonomy" id="117681"/>
    <lineage>
        <taxon>Bacteria</taxon>
        <taxon>Pseudomonadati</taxon>
        <taxon>Pseudomonadota</taxon>
        <taxon>Gammaproteobacteria</taxon>
        <taxon>Pseudomonadales</taxon>
        <taxon>Pseudomonadaceae</taxon>
        <taxon>Pseudomonas</taxon>
    </lineage>
</organism>
<reference evidence="1 2" key="1">
    <citation type="submission" date="2020-04" db="EMBL/GenBank/DDBJ databases">
        <title>Molecular characterization of pseudomonads from Agaricus bisporus reveal novel blotch 2 pathogens in Western Europe.</title>
        <authorList>
            <person name="Taparia T."/>
            <person name="Krijger M."/>
            <person name="Haynes E."/>
            <person name="Elpinstone J.G."/>
            <person name="Noble R."/>
            <person name="Van Der Wolf J."/>
        </authorList>
    </citation>
    <scope>NUCLEOTIDE SEQUENCE [LARGE SCALE GENOMIC DNA]</scope>
    <source>
        <strain evidence="1 2">IPO3738</strain>
    </source>
</reference>
<dbReference type="EMBL" id="JACAQE010000001">
    <property type="protein sequence ID" value="NWC13018.1"/>
    <property type="molecule type" value="Genomic_DNA"/>
</dbReference>
<dbReference type="AlphaFoldDB" id="A0A7Y8CBV9"/>
<dbReference type="Proteomes" id="UP000517547">
    <property type="component" value="Unassembled WGS sequence"/>
</dbReference>
<dbReference type="RefSeq" id="WP_146049250.1">
    <property type="nucleotide sequence ID" value="NZ_JACAQE010000001.1"/>
</dbReference>
<comment type="caution">
    <text evidence="1">The sequence shown here is derived from an EMBL/GenBank/DDBJ whole genome shotgun (WGS) entry which is preliminary data.</text>
</comment>
<accession>A0A7Y8CBV9</accession>
<evidence type="ECO:0000313" key="2">
    <source>
        <dbReference type="Proteomes" id="UP000517547"/>
    </source>
</evidence>
<evidence type="ECO:0000313" key="1">
    <source>
        <dbReference type="EMBL" id="NWC13018.1"/>
    </source>
</evidence>
<name>A0A7Y8CBV9_9PSED</name>
<gene>
    <name evidence="1" type="ORF">HX845_05180</name>
</gene>
<protein>
    <submittedName>
        <fullName evidence="1">Uncharacterized protein</fullName>
    </submittedName>
</protein>